<proteinExistence type="predicted"/>
<evidence type="ECO:0000313" key="2">
    <source>
        <dbReference type="EMBL" id="TKR60969.1"/>
    </source>
</evidence>
<evidence type="ECO:0000256" key="1">
    <source>
        <dbReference type="SAM" id="SignalP"/>
    </source>
</evidence>
<evidence type="ECO:0008006" key="4">
    <source>
        <dbReference type="Google" id="ProtNLM"/>
    </source>
</evidence>
<keyword evidence="1" id="KW-0732">Signal</keyword>
<name>A0A4U5LXK8_STECR</name>
<gene>
    <name evidence="2" type="ORF">L596_028145</name>
</gene>
<feature type="signal peptide" evidence="1">
    <location>
        <begin position="1"/>
        <end position="18"/>
    </location>
</feature>
<comment type="caution">
    <text evidence="2">The sequence shown here is derived from an EMBL/GenBank/DDBJ whole genome shotgun (WGS) entry which is preliminary data.</text>
</comment>
<reference evidence="2 3" key="1">
    <citation type="journal article" date="2015" name="Genome Biol.">
        <title>Comparative genomics of Steinernema reveals deeply conserved gene regulatory networks.</title>
        <authorList>
            <person name="Dillman A.R."/>
            <person name="Macchietto M."/>
            <person name="Porter C.F."/>
            <person name="Rogers A."/>
            <person name="Williams B."/>
            <person name="Antoshechkin I."/>
            <person name="Lee M.M."/>
            <person name="Goodwin Z."/>
            <person name="Lu X."/>
            <person name="Lewis E.E."/>
            <person name="Goodrich-Blair H."/>
            <person name="Stock S.P."/>
            <person name="Adams B.J."/>
            <person name="Sternberg P.W."/>
            <person name="Mortazavi A."/>
        </authorList>
    </citation>
    <scope>NUCLEOTIDE SEQUENCE [LARGE SCALE GENOMIC DNA]</scope>
    <source>
        <strain evidence="2 3">ALL</strain>
    </source>
</reference>
<dbReference type="AlphaFoldDB" id="A0A4U5LXK8"/>
<feature type="chain" id="PRO_5020566179" description="SXP/RAL-2 family protein Ani s 5-like cation-binding domain-containing protein" evidence="1">
    <location>
        <begin position="19"/>
        <end position="198"/>
    </location>
</feature>
<dbReference type="Proteomes" id="UP000298663">
    <property type="component" value="Unassembled WGS sequence"/>
</dbReference>
<keyword evidence="3" id="KW-1185">Reference proteome</keyword>
<evidence type="ECO:0000313" key="3">
    <source>
        <dbReference type="Proteomes" id="UP000298663"/>
    </source>
</evidence>
<reference evidence="2 3" key="2">
    <citation type="journal article" date="2019" name="G3 (Bethesda)">
        <title>Hybrid Assembly of the Genome of the Entomopathogenic Nematode Steinernema carpocapsae Identifies the X-Chromosome.</title>
        <authorList>
            <person name="Serra L."/>
            <person name="Macchietto M."/>
            <person name="Macias-Munoz A."/>
            <person name="McGill C.J."/>
            <person name="Rodriguez I.M."/>
            <person name="Rodriguez B."/>
            <person name="Murad R."/>
            <person name="Mortazavi A."/>
        </authorList>
    </citation>
    <scope>NUCLEOTIDE SEQUENCE [LARGE SCALE GENOMIC DNA]</scope>
    <source>
        <strain evidence="2 3">ALL</strain>
    </source>
</reference>
<organism evidence="2 3">
    <name type="scientific">Steinernema carpocapsae</name>
    <name type="common">Entomopathogenic nematode</name>
    <dbReference type="NCBI Taxonomy" id="34508"/>
    <lineage>
        <taxon>Eukaryota</taxon>
        <taxon>Metazoa</taxon>
        <taxon>Ecdysozoa</taxon>
        <taxon>Nematoda</taxon>
        <taxon>Chromadorea</taxon>
        <taxon>Rhabditida</taxon>
        <taxon>Tylenchina</taxon>
        <taxon>Panagrolaimomorpha</taxon>
        <taxon>Strongyloidoidea</taxon>
        <taxon>Steinernematidae</taxon>
        <taxon>Steinernema</taxon>
    </lineage>
</organism>
<sequence length="198" mass="22124">MTLRLLSAILAFVPLGAAFVLGGSHIPNIGSSAQYRSANRRIHPGNSQMRMGAAPRAPYGVPVQGFSYFPMPVLPVGVPVGSGPCPPSPYAQFLTTSQQEALHELVTEARKTGANESTVRGHMDRYVRQILSPEAFSQFQQANVQFEAMRRGKRSLQNLVILKDDPYKKEQIHIRKPRKTARKVRVLKKKSNQFRKSW</sequence>
<accession>A0A4U5LXK8</accession>
<dbReference type="EMBL" id="AZBU02000011">
    <property type="protein sequence ID" value="TKR60969.1"/>
    <property type="molecule type" value="Genomic_DNA"/>
</dbReference>
<dbReference type="OrthoDB" id="5874942at2759"/>
<protein>
    <recommendedName>
        <fullName evidence="4">SXP/RAL-2 family protein Ani s 5-like cation-binding domain-containing protein</fullName>
    </recommendedName>
</protein>